<feature type="transmembrane region" description="Helical" evidence="7">
    <location>
        <begin position="190"/>
        <end position="209"/>
    </location>
</feature>
<protein>
    <submittedName>
        <fullName evidence="8">Xanthine permease</fullName>
    </submittedName>
</protein>
<organism evidence="8 9">
    <name type="scientific">Paenibacillus planticolens</name>
    <dbReference type="NCBI Taxonomy" id="2654976"/>
    <lineage>
        <taxon>Bacteria</taxon>
        <taxon>Bacillati</taxon>
        <taxon>Bacillota</taxon>
        <taxon>Bacilli</taxon>
        <taxon>Bacillales</taxon>
        <taxon>Paenibacillaceae</taxon>
        <taxon>Paenibacillus</taxon>
    </lineage>
</organism>
<evidence type="ECO:0000256" key="1">
    <source>
        <dbReference type="ARBA" id="ARBA00004141"/>
    </source>
</evidence>
<dbReference type="RefSeq" id="WP_171687626.1">
    <property type="nucleotide sequence ID" value="NZ_WHNZ01000086.1"/>
</dbReference>
<feature type="transmembrane region" description="Helical" evidence="7">
    <location>
        <begin position="320"/>
        <end position="341"/>
    </location>
</feature>
<gene>
    <name evidence="8" type="ORF">GC097_33190</name>
</gene>
<name>A0ABX1ZYN8_9BACL</name>
<feature type="transmembrane region" description="Helical" evidence="7">
    <location>
        <begin position="238"/>
        <end position="262"/>
    </location>
</feature>
<comment type="subcellular location">
    <subcellularLocation>
        <location evidence="1">Membrane</location>
        <topology evidence="1">Multi-pass membrane protein</topology>
    </subcellularLocation>
</comment>
<dbReference type="EMBL" id="WHNZ01000086">
    <property type="protein sequence ID" value="NOV04828.1"/>
    <property type="molecule type" value="Genomic_DNA"/>
</dbReference>
<dbReference type="InterPro" id="IPR006043">
    <property type="entry name" value="NCS2"/>
</dbReference>
<keyword evidence="4 7" id="KW-0812">Transmembrane</keyword>
<keyword evidence="9" id="KW-1185">Reference proteome</keyword>
<evidence type="ECO:0000256" key="2">
    <source>
        <dbReference type="ARBA" id="ARBA00008821"/>
    </source>
</evidence>
<dbReference type="Proteomes" id="UP000618579">
    <property type="component" value="Unassembled WGS sequence"/>
</dbReference>
<evidence type="ECO:0000313" key="9">
    <source>
        <dbReference type="Proteomes" id="UP000618579"/>
    </source>
</evidence>
<feature type="transmembrane region" description="Helical" evidence="7">
    <location>
        <begin position="129"/>
        <end position="151"/>
    </location>
</feature>
<evidence type="ECO:0000256" key="3">
    <source>
        <dbReference type="ARBA" id="ARBA00022448"/>
    </source>
</evidence>
<reference evidence="8 9" key="1">
    <citation type="submission" date="2019-10" db="EMBL/GenBank/DDBJ databases">
        <title>Description of Paenibacillus pedi sp. nov.</title>
        <authorList>
            <person name="Carlier A."/>
            <person name="Qi S."/>
        </authorList>
    </citation>
    <scope>NUCLEOTIDE SEQUENCE [LARGE SCALE GENOMIC DNA]</scope>
    <source>
        <strain evidence="8 9">LMG 31457</strain>
    </source>
</reference>
<feature type="transmembrane region" description="Helical" evidence="7">
    <location>
        <begin position="102"/>
        <end position="123"/>
    </location>
</feature>
<keyword evidence="5 7" id="KW-1133">Transmembrane helix</keyword>
<evidence type="ECO:0000313" key="8">
    <source>
        <dbReference type="EMBL" id="NOV04828.1"/>
    </source>
</evidence>
<sequence length="441" mass="47396">METQNRRFYGSLSTFQWFIFLLANSLALPIVIGGIFHLSIEEISALMQRTFLVVGLSSFIQGWLGHRYPIADGPAGSWVSVFVILADVAVRQGQSLKGTLQILEGGFIIAGLLLLILGLSGYFHRLLFLFTPLVTGSFLLILALQLSGVFMKGMMALHGEASLPDYGTAAISFGVFILVILLSVRGKGWIKNYAVLIGILSGWLLYALFGKSSGVSSANGSWVKLPEIFAWGIPQFNAGIVITAILFTFILVSNTIAAVSAVSQVVPETPRTLKETLNRGGIAGGISHMLCALFSTIGLVPLPVSAGFIRLTEQTRVRPFLVACLALSGISLVPVLVNFLALLPGPIATAALLASFVQMIGIAFQSILRETLDQRRLTILGITLLISIGLMFLPSTIFQGLPSIMQYVFSNGLLVGTMIVILLEQLWKTEKGGNKIAVILA</sequence>
<feature type="transmembrane region" description="Helical" evidence="7">
    <location>
        <begin position="163"/>
        <end position="184"/>
    </location>
</feature>
<dbReference type="PANTHER" id="PTHR42810:SF1">
    <property type="entry name" value="PURINE PERMEASE YWDJ-RELATED"/>
    <property type="match status" value="1"/>
</dbReference>
<keyword evidence="6 7" id="KW-0472">Membrane</keyword>
<dbReference type="PANTHER" id="PTHR42810">
    <property type="entry name" value="PURINE PERMEASE C1399.01C-RELATED"/>
    <property type="match status" value="1"/>
</dbReference>
<feature type="transmembrane region" description="Helical" evidence="7">
    <location>
        <begin position="404"/>
        <end position="423"/>
    </location>
</feature>
<evidence type="ECO:0000256" key="6">
    <source>
        <dbReference type="ARBA" id="ARBA00023136"/>
    </source>
</evidence>
<dbReference type="NCBIfam" id="NF037981">
    <property type="entry name" value="NCS2_1"/>
    <property type="match status" value="1"/>
</dbReference>
<evidence type="ECO:0000256" key="7">
    <source>
        <dbReference type="SAM" id="Phobius"/>
    </source>
</evidence>
<keyword evidence="3" id="KW-0813">Transport</keyword>
<feature type="transmembrane region" description="Helical" evidence="7">
    <location>
        <begin position="347"/>
        <end position="365"/>
    </location>
</feature>
<evidence type="ECO:0000256" key="4">
    <source>
        <dbReference type="ARBA" id="ARBA00022692"/>
    </source>
</evidence>
<comment type="caution">
    <text evidence="8">The sequence shown here is derived from an EMBL/GenBank/DDBJ whole genome shotgun (WGS) entry which is preliminary data.</text>
</comment>
<dbReference type="Pfam" id="PF00860">
    <property type="entry name" value="Xan_ur_permease"/>
    <property type="match status" value="1"/>
</dbReference>
<accession>A0ABX1ZYN8</accession>
<comment type="similarity">
    <text evidence="2">Belongs to the nucleobase:cation symporter-2 (NCS2) (TC 2.A.40) family.</text>
</comment>
<feature type="transmembrane region" description="Helical" evidence="7">
    <location>
        <begin position="15"/>
        <end position="38"/>
    </location>
</feature>
<feature type="transmembrane region" description="Helical" evidence="7">
    <location>
        <begin position="377"/>
        <end position="398"/>
    </location>
</feature>
<proteinExistence type="inferred from homology"/>
<evidence type="ECO:0000256" key="5">
    <source>
        <dbReference type="ARBA" id="ARBA00022989"/>
    </source>
</evidence>